<gene>
    <name evidence="2" type="ORF">SD72_06660</name>
</gene>
<organism evidence="2 3">
    <name type="scientific">Leucobacter komagatae</name>
    <dbReference type="NCBI Taxonomy" id="55969"/>
    <lineage>
        <taxon>Bacteria</taxon>
        <taxon>Bacillati</taxon>
        <taxon>Actinomycetota</taxon>
        <taxon>Actinomycetes</taxon>
        <taxon>Micrococcales</taxon>
        <taxon>Microbacteriaceae</taxon>
        <taxon>Leucobacter</taxon>
    </lineage>
</organism>
<dbReference type="InterPro" id="IPR032710">
    <property type="entry name" value="NTF2-like_dom_sf"/>
</dbReference>
<evidence type="ECO:0000313" key="2">
    <source>
        <dbReference type="EMBL" id="KIP52926.1"/>
    </source>
</evidence>
<evidence type="ECO:0000313" key="3">
    <source>
        <dbReference type="Proteomes" id="UP000032120"/>
    </source>
</evidence>
<sequence length="121" mass="13221">MFLNDLLTLEHEGWHSLCTGNGGSFYGRTMTRDGIMILSHGQALGRDEVIASLAAAPPWESYEITGAKLTTLTSTSAILTYTGSAQRTGDTVPFRALMSTVYVHEDGRWRIALYQQTPIPG</sequence>
<dbReference type="Proteomes" id="UP000032120">
    <property type="component" value="Unassembled WGS sequence"/>
</dbReference>
<name>A0A0D0HZC4_9MICO</name>
<proteinExistence type="predicted"/>
<evidence type="ECO:0000259" key="1">
    <source>
        <dbReference type="Pfam" id="PF14534"/>
    </source>
</evidence>
<dbReference type="OrthoDB" id="582586at2"/>
<feature type="domain" description="DUF4440" evidence="1">
    <location>
        <begin position="7"/>
        <end position="111"/>
    </location>
</feature>
<dbReference type="SUPFAM" id="SSF54427">
    <property type="entry name" value="NTF2-like"/>
    <property type="match status" value="1"/>
</dbReference>
<comment type="caution">
    <text evidence="2">The sequence shown here is derived from an EMBL/GenBank/DDBJ whole genome shotgun (WGS) entry which is preliminary data.</text>
</comment>
<protein>
    <recommendedName>
        <fullName evidence="1">DUF4440 domain-containing protein</fullName>
    </recommendedName>
</protein>
<dbReference type="AlphaFoldDB" id="A0A0D0HZC4"/>
<reference evidence="2 3" key="1">
    <citation type="submission" date="2015-01" db="EMBL/GenBank/DDBJ databases">
        <title>Draft genome sequence of Leucobacter komagatae strain VKM ST2845.</title>
        <authorList>
            <person name="Karlyshev A.V."/>
            <person name="Kudryashova E.B."/>
        </authorList>
    </citation>
    <scope>NUCLEOTIDE SEQUENCE [LARGE SCALE GENOMIC DNA]</scope>
    <source>
        <strain evidence="2 3">VKM ST2845</strain>
    </source>
</reference>
<dbReference type="EMBL" id="JXSQ01000006">
    <property type="protein sequence ID" value="KIP52926.1"/>
    <property type="molecule type" value="Genomic_DNA"/>
</dbReference>
<dbReference type="Pfam" id="PF14534">
    <property type="entry name" value="DUF4440"/>
    <property type="match status" value="1"/>
</dbReference>
<dbReference type="RefSeq" id="WP_042543726.1">
    <property type="nucleotide sequence ID" value="NZ_JXSQ01000006.1"/>
</dbReference>
<keyword evidence="3" id="KW-1185">Reference proteome</keyword>
<accession>A0A0D0HZC4</accession>
<dbReference type="Gene3D" id="3.10.450.50">
    <property type="match status" value="1"/>
</dbReference>
<dbReference type="InterPro" id="IPR027843">
    <property type="entry name" value="DUF4440"/>
</dbReference>